<gene>
    <name evidence="1" type="ORF">RPERSI_LOCUS33574</name>
</gene>
<organism evidence="1 2">
    <name type="scientific">Racocetra persica</name>
    <dbReference type="NCBI Taxonomy" id="160502"/>
    <lineage>
        <taxon>Eukaryota</taxon>
        <taxon>Fungi</taxon>
        <taxon>Fungi incertae sedis</taxon>
        <taxon>Mucoromycota</taxon>
        <taxon>Glomeromycotina</taxon>
        <taxon>Glomeromycetes</taxon>
        <taxon>Diversisporales</taxon>
        <taxon>Gigasporaceae</taxon>
        <taxon>Racocetra</taxon>
    </lineage>
</organism>
<dbReference type="Proteomes" id="UP000789920">
    <property type="component" value="Unassembled WGS sequence"/>
</dbReference>
<evidence type="ECO:0000313" key="1">
    <source>
        <dbReference type="EMBL" id="CAG8845233.1"/>
    </source>
</evidence>
<name>A0ACA9SP23_9GLOM</name>
<feature type="non-terminal residue" evidence="1">
    <location>
        <position position="1"/>
    </location>
</feature>
<comment type="caution">
    <text evidence="1">The sequence shown here is derived from an EMBL/GenBank/DDBJ whole genome shotgun (WGS) entry which is preliminary data.</text>
</comment>
<dbReference type="EMBL" id="CAJVQC010145839">
    <property type="protein sequence ID" value="CAG8845233.1"/>
    <property type="molecule type" value="Genomic_DNA"/>
</dbReference>
<reference evidence="1" key="1">
    <citation type="submission" date="2021-06" db="EMBL/GenBank/DDBJ databases">
        <authorList>
            <person name="Kallberg Y."/>
            <person name="Tangrot J."/>
            <person name="Rosling A."/>
        </authorList>
    </citation>
    <scope>NUCLEOTIDE SEQUENCE</scope>
    <source>
        <strain evidence="1">MA461A</strain>
    </source>
</reference>
<keyword evidence="2" id="KW-1185">Reference proteome</keyword>
<accession>A0ACA9SP23</accession>
<feature type="non-terminal residue" evidence="1">
    <location>
        <position position="48"/>
    </location>
</feature>
<sequence>EINLYDPLPPPDGVSPYGSQVLSSTFTRISDFENVIVDDLRTFLDRVP</sequence>
<evidence type="ECO:0000313" key="2">
    <source>
        <dbReference type="Proteomes" id="UP000789920"/>
    </source>
</evidence>
<proteinExistence type="predicted"/>
<protein>
    <submittedName>
        <fullName evidence="1">6217_t:CDS:1</fullName>
    </submittedName>
</protein>